<evidence type="ECO:0000313" key="3">
    <source>
        <dbReference type="Proteomes" id="UP000222056"/>
    </source>
</evidence>
<dbReference type="InterPro" id="IPR005883">
    <property type="entry name" value="PilM"/>
</dbReference>
<dbReference type="PIRSF" id="PIRSF019169">
    <property type="entry name" value="PilM"/>
    <property type="match status" value="1"/>
</dbReference>
<dbReference type="InterPro" id="IPR043129">
    <property type="entry name" value="ATPase_NBD"/>
</dbReference>
<feature type="domain" description="SHS2" evidence="1">
    <location>
        <begin position="14"/>
        <end position="178"/>
    </location>
</feature>
<dbReference type="Proteomes" id="UP000222056">
    <property type="component" value="Unassembled WGS sequence"/>
</dbReference>
<dbReference type="GO" id="GO:0051301">
    <property type="term" value="P:cell division"/>
    <property type="evidence" value="ECO:0007669"/>
    <property type="project" value="InterPro"/>
</dbReference>
<keyword evidence="3" id="KW-1185">Reference proteome</keyword>
<gene>
    <name evidence="2" type="ORF">SAMN02745716_1520</name>
</gene>
<dbReference type="RefSeq" id="WP_093117839.1">
    <property type="nucleotide sequence ID" value="NZ_FNWJ01000002.1"/>
</dbReference>
<dbReference type="Gene3D" id="3.30.420.40">
    <property type="match status" value="2"/>
</dbReference>
<proteinExistence type="predicted"/>
<accession>A0A1H6FTI2</accession>
<dbReference type="EMBL" id="FNWJ01000002">
    <property type="protein sequence ID" value="SEH14129.1"/>
    <property type="molecule type" value="Genomic_DNA"/>
</dbReference>
<evidence type="ECO:0000259" key="1">
    <source>
        <dbReference type="SMART" id="SM00842"/>
    </source>
</evidence>
<dbReference type="InterPro" id="IPR050696">
    <property type="entry name" value="FtsA/MreB"/>
</dbReference>
<dbReference type="CDD" id="cd24049">
    <property type="entry name" value="ASKHA_NBD_PilM"/>
    <property type="match status" value="1"/>
</dbReference>
<reference evidence="3" key="1">
    <citation type="submission" date="2016-10" db="EMBL/GenBank/DDBJ databases">
        <authorList>
            <person name="Varghese N."/>
            <person name="Submissions S."/>
        </authorList>
    </citation>
    <scope>NUCLEOTIDE SEQUENCE [LARGE SCALE GENOMIC DNA]</scope>
    <source>
        <strain evidence="3">ATCC 35263</strain>
    </source>
</reference>
<dbReference type="PANTHER" id="PTHR32432">
    <property type="entry name" value="CELL DIVISION PROTEIN FTSA-RELATED"/>
    <property type="match status" value="1"/>
</dbReference>
<dbReference type="AlphaFoldDB" id="A0A1H6FTI2"/>
<name>A0A1H6FTI2_THEAL</name>
<dbReference type="STRING" id="29539.SAMN02745716_1520"/>
<dbReference type="InterPro" id="IPR003494">
    <property type="entry name" value="SHS2_FtsA"/>
</dbReference>
<protein>
    <submittedName>
        <fullName evidence="2">Type IV pilus assembly protein PilM</fullName>
    </submittedName>
</protein>
<dbReference type="PANTHER" id="PTHR32432:SF3">
    <property type="entry name" value="ETHANOLAMINE UTILIZATION PROTEIN EUTJ"/>
    <property type="match status" value="1"/>
</dbReference>
<sequence length="313" mass="33071">MSPSLFRKPSSRGSVGLDIDGRYLAACEIAGGRIVRVASHDLPEGLVVDGEVRDKEGLAAALREFVRTTELARDVWLGVANQQIVVRLIELPPIEDDEEREAAIRFQASEAIAMPLEEAILDHQVIDNRVDDTGAERMRVVVVAARRSMVEEFVGAVKGAGLRPRGLDLDAFALVRVLARANGAGTETGTGGARVYCHLGGVTNLAIAAGSACLFTRTITSAWDEDGSADRLADEIRLSIDYYLAQPDSPPVEEVVLSGPGSRDDGLVDDLAAHLALPVAVAEPLPGLDPDGRAAHDPARFTVAAGLALGGQS</sequence>
<dbReference type="OrthoDB" id="1926201at2"/>
<dbReference type="SUPFAM" id="SSF53067">
    <property type="entry name" value="Actin-like ATPase domain"/>
    <property type="match status" value="1"/>
</dbReference>
<dbReference type="Pfam" id="PF11104">
    <property type="entry name" value="PilM_2"/>
    <property type="match status" value="1"/>
</dbReference>
<dbReference type="SMART" id="SM00842">
    <property type="entry name" value="FtsA"/>
    <property type="match status" value="1"/>
</dbReference>
<evidence type="ECO:0000313" key="2">
    <source>
        <dbReference type="EMBL" id="SEH14129.1"/>
    </source>
</evidence>
<organism evidence="2 3">
    <name type="scientific">Thermoleophilum album</name>
    <dbReference type="NCBI Taxonomy" id="29539"/>
    <lineage>
        <taxon>Bacteria</taxon>
        <taxon>Bacillati</taxon>
        <taxon>Actinomycetota</taxon>
        <taxon>Thermoleophilia</taxon>
        <taxon>Thermoleophilales</taxon>
        <taxon>Thermoleophilaceae</taxon>
        <taxon>Thermoleophilum</taxon>
    </lineage>
</organism>